<organism evidence="1 2">
    <name type="scientific">Kaistella gelatinilytica</name>
    <dbReference type="NCBI Taxonomy" id="2787636"/>
    <lineage>
        <taxon>Bacteria</taxon>
        <taxon>Pseudomonadati</taxon>
        <taxon>Bacteroidota</taxon>
        <taxon>Flavobacteriia</taxon>
        <taxon>Flavobacteriales</taxon>
        <taxon>Weeksellaceae</taxon>
        <taxon>Chryseobacterium group</taxon>
        <taxon>Kaistella</taxon>
    </lineage>
</organism>
<gene>
    <name evidence="1" type="ORF">IV494_03120</name>
</gene>
<sequence length="172" mass="19533">MAKTETQPYEILKKETDFEIRKYPPATMATVSMNAKSYKELSSSGFRTLASFIFGGNQSKKSIAMTSPVRMDINDSQSSMSFVMPAEYTKDNLPKPDNSAIKIETTPEEYVAAIQFGGYANDEDLKKYAAKLKKSLEAKNIEYFGNFRFLGYNAPYQVLDRKNEIIVSVRWK</sequence>
<dbReference type="PANTHER" id="PTHR11220">
    <property type="entry name" value="HEME-BINDING PROTEIN-RELATED"/>
    <property type="match status" value="1"/>
</dbReference>
<proteinExistence type="predicted"/>
<keyword evidence="2" id="KW-1185">Reference proteome</keyword>
<evidence type="ECO:0000313" key="2">
    <source>
        <dbReference type="Proteomes" id="UP000660070"/>
    </source>
</evidence>
<protein>
    <submittedName>
        <fullName evidence="1">Heme-binding protein</fullName>
    </submittedName>
</protein>
<dbReference type="Gene3D" id="3.20.80.10">
    <property type="entry name" value="Regulatory factor, effector binding domain"/>
    <property type="match status" value="1"/>
</dbReference>
<accession>A0ABS0F8Z6</accession>
<dbReference type="EMBL" id="JADPVI010000001">
    <property type="protein sequence ID" value="MBF8456163.1"/>
    <property type="molecule type" value="Genomic_DNA"/>
</dbReference>
<comment type="caution">
    <text evidence="1">The sequence shown here is derived from an EMBL/GenBank/DDBJ whole genome shotgun (WGS) entry which is preliminary data.</text>
</comment>
<dbReference type="Pfam" id="PF04832">
    <property type="entry name" value="SOUL"/>
    <property type="match status" value="1"/>
</dbReference>
<dbReference type="InterPro" id="IPR006917">
    <property type="entry name" value="SOUL_heme-bd"/>
</dbReference>
<dbReference type="Proteomes" id="UP000660070">
    <property type="component" value="Unassembled WGS sequence"/>
</dbReference>
<evidence type="ECO:0000313" key="1">
    <source>
        <dbReference type="EMBL" id="MBF8456163.1"/>
    </source>
</evidence>
<dbReference type="SUPFAM" id="SSF55136">
    <property type="entry name" value="Probable bacterial effector-binding domain"/>
    <property type="match status" value="1"/>
</dbReference>
<name>A0ABS0F8Z6_9FLAO</name>
<dbReference type="PANTHER" id="PTHR11220:SF58">
    <property type="entry name" value="SOUL HEME-BINDING FAMILY PROTEIN"/>
    <property type="match status" value="1"/>
</dbReference>
<dbReference type="InterPro" id="IPR011256">
    <property type="entry name" value="Reg_factor_effector_dom_sf"/>
</dbReference>
<reference evidence="1 2" key="1">
    <citation type="submission" date="2020-11" db="EMBL/GenBank/DDBJ databases">
        <title>Kaistella gelatinilytica sp. nov., a flavobacterium isolated from Antarctic Soil.</title>
        <authorList>
            <person name="Li J."/>
        </authorList>
    </citation>
    <scope>NUCLEOTIDE SEQUENCE [LARGE SCALE GENOMIC DNA]</scope>
    <source>
        <strain evidence="1 2">G5-32</strain>
    </source>
</reference>